<protein>
    <submittedName>
        <fullName evidence="2">Uncharacterized protein</fullName>
    </submittedName>
</protein>
<gene>
    <name evidence="2" type="ORF">RchiOBHm_Chr1g0370621</name>
</gene>
<accession>A0A2P6SLB5</accession>
<proteinExistence type="predicted"/>
<reference evidence="2 3" key="1">
    <citation type="journal article" date="2018" name="Nat. Genet.">
        <title>The Rosa genome provides new insights in the design of modern roses.</title>
        <authorList>
            <person name="Bendahmane M."/>
        </authorList>
    </citation>
    <scope>NUCLEOTIDE SEQUENCE [LARGE SCALE GENOMIC DNA]</scope>
    <source>
        <strain evidence="3">cv. Old Blush</strain>
    </source>
</reference>
<evidence type="ECO:0000313" key="2">
    <source>
        <dbReference type="EMBL" id="PRQ59477.1"/>
    </source>
</evidence>
<keyword evidence="3" id="KW-1185">Reference proteome</keyword>
<evidence type="ECO:0000256" key="1">
    <source>
        <dbReference type="SAM" id="Phobius"/>
    </source>
</evidence>
<sequence length="63" mass="7370">MVTVYFFCVYICSLMICLLTYGWARITWCRLMMQRGMNCLQSFWNSFSTAQLLKAVILVCGCH</sequence>
<organism evidence="2 3">
    <name type="scientific">Rosa chinensis</name>
    <name type="common">China rose</name>
    <dbReference type="NCBI Taxonomy" id="74649"/>
    <lineage>
        <taxon>Eukaryota</taxon>
        <taxon>Viridiplantae</taxon>
        <taxon>Streptophyta</taxon>
        <taxon>Embryophyta</taxon>
        <taxon>Tracheophyta</taxon>
        <taxon>Spermatophyta</taxon>
        <taxon>Magnoliopsida</taxon>
        <taxon>eudicotyledons</taxon>
        <taxon>Gunneridae</taxon>
        <taxon>Pentapetalae</taxon>
        <taxon>rosids</taxon>
        <taxon>fabids</taxon>
        <taxon>Rosales</taxon>
        <taxon>Rosaceae</taxon>
        <taxon>Rosoideae</taxon>
        <taxon>Rosoideae incertae sedis</taxon>
        <taxon>Rosa</taxon>
    </lineage>
</organism>
<dbReference type="Gramene" id="PRQ59477">
    <property type="protein sequence ID" value="PRQ59477"/>
    <property type="gene ID" value="RchiOBHm_Chr1g0370621"/>
</dbReference>
<name>A0A2P6SLB5_ROSCH</name>
<feature type="transmembrane region" description="Helical" evidence="1">
    <location>
        <begin position="6"/>
        <end position="24"/>
    </location>
</feature>
<keyword evidence="1" id="KW-0812">Transmembrane</keyword>
<dbReference type="AlphaFoldDB" id="A0A2P6SLB5"/>
<keyword evidence="1" id="KW-1133">Transmembrane helix</keyword>
<evidence type="ECO:0000313" key="3">
    <source>
        <dbReference type="Proteomes" id="UP000238479"/>
    </source>
</evidence>
<comment type="caution">
    <text evidence="2">The sequence shown here is derived from an EMBL/GenBank/DDBJ whole genome shotgun (WGS) entry which is preliminary data.</text>
</comment>
<dbReference type="Proteomes" id="UP000238479">
    <property type="component" value="Chromosome 1"/>
</dbReference>
<dbReference type="EMBL" id="PDCK01000039">
    <property type="protein sequence ID" value="PRQ59477.1"/>
    <property type="molecule type" value="Genomic_DNA"/>
</dbReference>
<keyword evidence="1" id="KW-0472">Membrane</keyword>